<feature type="chain" id="PRO_5034306549" evidence="1">
    <location>
        <begin position="22"/>
        <end position="119"/>
    </location>
</feature>
<evidence type="ECO:0000256" key="1">
    <source>
        <dbReference type="SAM" id="SignalP"/>
    </source>
</evidence>
<proteinExistence type="predicted"/>
<accession>A0A8D9E4Z8</accession>
<protein>
    <submittedName>
        <fullName evidence="2">Uncharacterized protein</fullName>
    </submittedName>
</protein>
<reference evidence="2" key="1">
    <citation type="submission" date="2021-05" db="EMBL/GenBank/DDBJ databases">
        <authorList>
            <person name="Alioto T."/>
            <person name="Alioto T."/>
            <person name="Gomez Garrido J."/>
        </authorList>
    </citation>
    <scope>NUCLEOTIDE SEQUENCE</scope>
</reference>
<organism evidence="2">
    <name type="scientific">Cacopsylla melanoneura</name>
    <dbReference type="NCBI Taxonomy" id="428564"/>
    <lineage>
        <taxon>Eukaryota</taxon>
        <taxon>Metazoa</taxon>
        <taxon>Ecdysozoa</taxon>
        <taxon>Arthropoda</taxon>
        <taxon>Hexapoda</taxon>
        <taxon>Insecta</taxon>
        <taxon>Pterygota</taxon>
        <taxon>Neoptera</taxon>
        <taxon>Paraneoptera</taxon>
        <taxon>Hemiptera</taxon>
        <taxon>Sternorrhyncha</taxon>
        <taxon>Psylloidea</taxon>
        <taxon>Psyllidae</taxon>
        <taxon>Psyllinae</taxon>
        <taxon>Cacopsylla</taxon>
    </lineage>
</organism>
<sequence length="119" mass="13606">MSSTHLAIILACLTVYSRVKCDPTFDILHPQGNANNLAKRDTSVKDLNQNVENIHSLVRRDVNGDLMRRIVIEMDEIKSLSRRDEDRGSDHTIFKRSLDKKVNIRGQRVKRMFSTAGGR</sequence>
<dbReference type="AlphaFoldDB" id="A0A8D9E4Z8"/>
<dbReference type="EMBL" id="HBUF01409439">
    <property type="protein sequence ID" value="CAG6738750.1"/>
    <property type="molecule type" value="Transcribed_RNA"/>
</dbReference>
<feature type="signal peptide" evidence="1">
    <location>
        <begin position="1"/>
        <end position="21"/>
    </location>
</feature>
<evidence type="ECO:0000313" key="2">
    <source>
        <dbReference type="EMBL" id="CAG6738750.1"/>
    </source>
</evidence>
<name>A0A8D9E4Z8_9HEMI</name>
<keyword evidence="1" id="KW-0732">Signal</keyword>